<evidence type="ECO:0000313" key="1">
    <source>
        <dbReference type="EMBL" id="HCT56247.1"/>
    </source>
</evidence>
<accession>A0A3D4V7F3</accession>
<sequence length="167" mass="17875">MMTRRHLLLSFALACVAGCGNTAPRALVRGEDSCAYCRMTIDDVRFGVLVLTDRGRLQTFDAIECAASWLAAQDAAHAPRAIWVANFADPSQWVDATKAVYLQGSRLRSPMGRDLVAFAADADADALQRAHGGTAITWLRVQEIVAMAAAPIASSPNTPESPDAHAH</sequence>
<dbReference type="AlphaFoldDB" id="A0A3D4V7F3"/>
<dbReference type="OMA" id="FDAIECM"/>
<dbReference type="SUPFAM" id="SSF160387">
    <property type="entry name" value="NosL/MerB-like"/>
    <property type="match status" value="1"/>
</dbReference>
<dbReference type="Pfam" id="PF05573">
    <property type="entry name" value="NosL"/>
    <property type="match status" value="1"/>
</dbReference>
<proteinExistence type="predicted"/>
<dbReference type="InterPro" id="IPR008719">
    <property type="entry name" value="N2O_reductase_NosL"/>
</dbReference>
<dbReference type="Proteomes" id="UP000264071">
    <property type="component" value="Unassembled WGS sequence"/>
</dbReference>
<dbReference type="Gene3D" id="3.30.70.2050">
    <property type="match status" value="1"/>
</dbReference>
<protein>
    <submittedName>
        <fullName evidence="1">Uncharacterized protein</fullName>
    </submittedName>
</protein>
<evidence type="ECO:0000313" key="2">
    <source>
        <dbReference type="Proteomes" id="UP000264071"/>
    </source>
</evidence>
<dbReference type="PANTHER" id="PTHR41247">
    <property type="entry name" value="HTH-TYPE TRANSCRIPTIONAL REPRESSOR YCNK"/>
    <property type="match status" value="1"/>
</dbReference>
<name>A0A3D4V7F3_9BACT</name>
<organism evidence="1 2">
    <name type="scientific">Gemmatimonas aurantiaca</name>
    <dbReference type="NCBI Taxonomy" id="173480"/>
    <lineage>
        <taxon>Bacteria</taxon>
        <taxon>Pseudomonadati</taxon>
        <taxon>Gemmatimonadota</taxon>
        <taxon>Gemmatimonadia</taxon>
        <taxon>Gemmatimonadales</taxon>
        <taxon>Gemmatimonadaceae</taxon>
        <taxon>Gemmatimonas</taxon>
    </lineage>
</organism>
<gene>
    <name evidence="1" type="ORF">DGD08_03435</name>
</gene>
<reference evidence="1 2" key="1">
    <citation type="journal article" date="2018" name="Nat. Biotechnol.">
        <title>A standardized bacterial taxonomy based on genome phylogeny substantially revises the tree of life.</title>
        <authorList>
            <person name="Parks D.H."/>
            <person name="Chuvochina M."/>
            <person name="Waite D.W."/>
            <person name="Rinke C."/>
            <person name="Skarshewski A."/>
            <person name="Chaumeil P.A."/>
            <person name="Hugenholtz P."/>
        </authorList>
    </citation>
    <scope>NUCLEOTIDE SEQUENCE [LARGE SCALE GENOMIC DNA]</scope>
    <source>
        <strain evidence="1">UBA8844</strain>
    </source>
</reference>
<dbReference type="PANTHER" id="PTHR41247:SF1">
    <property type="entry name" value="HTH-TYPE TRANSCRIPTIONAL REPRESSOR YCNK"/>
    <property type="match status" value="1"/>
</dbReference>
<comment type="caution">
    <text evidence="1">The sequence shown here is derived from an EMBL/GenBank/DDBJ whole genome shotgun (WGS) entry which is preliminary data.</text>
</comment>
<dbReference type="EMBL" id="DPIY01000004">
    <property type="protein sequence ID" value="HCT56247.1"/>
    <property type="molecule type" value="Genomic_DNA"/>
</dbReference>